<gene>
    <name evidence="3" type="ORF">AVJ23_15895</name>
</gene>
<organism evidence="3 4">
    <name type="scientific">Pseudoponticoccus marisrubri</name>
    <dbReference type="NCBI Taxonomy" id="1685382"/>
    <lineage>
        <taxon>Bacteria</taxon>
        <taxon>Pseudomonadati</taxon>
        <taxon>Pseudomonadota</taxon>
        <taxon>Alphaproteobacteria</taxon>
        <taxon>Rhodobacterales</taxon>
        <taxon>Roseobacteraceae</taxon>
        <taxon>Pseudoponticoccus</taxon>
    </lineage>
</organism>
<keyword evidence="1" id="KW-0472">Membrane</keyword>
<accession>A0A0W7WGB7</accession>
<name>A0A0W7WGB7_9RHOB</name>
<dbReference type="PROSITE" id="PS51123">
    <property type="entry name" value="OMPA_2"/>
    <property type="match status" value="1"/>
</dbReference>
<dbReference type="InterPro" id="IPR050330">
    <property type="entry name" value="Bact_OuterMem_StrucFunc"/>
</dbReference>
<dbReference type="SUPFAM" id="SSF103088">
    <property type="entry name" value="OmpA-like"/>
    <property type="match status" value="1"/>
</dbReference>
<dbReference type="InterPro" id="IPR036737">
    <property type="entry name" value="OmpA-like_sf"/>
</dbReference>
<dbReference type="AlphaFoldDB" id="A0A0W7WGB7"/>
<keyword evidence="4" id="KW-1185">Reference proteome</keyword>
<sequence length="278" mass="29649">MMGSQQATLGRALNVVEMSDGVPSAKFAVVFEFGSAELTEESVILLARVAQVIQSEADLLASTFLIDGHTDSVGSEEANQALGLARAQSVAAYLQTQLETEMSFKVRSFGETRLFDVSSPGSGVNRRVELTPVVSDMVGTDYDAPEADPMPEYPAAQTGDPGAQEAVHEAEKTLTLDLQTENVVGFDLQVNFLERLLVPAGSTMSLKLTAADAAVTHSLVTQNGPPYDVRLPVPEDFAFPAILDVILTSLDGHTLAGSLDLSERPSEPVEINIQVQDE</sequence>
<proteinExistence type="predicted"/>
<evidence type="ECO:0000256" key="1">
    <source>
        <dbReference type="PROSITE-ProRule" id="PRU00473"/>
    </source>
</evidence>
<protein>
    <recommendedName>
        <fullName evidence="2">OmpA-like domain-containing protein</fullName>
    </recommendedName>
</protein>
<comment type="caution">
    <text evidence="3">The sequence shown here is derived from an EMBL/GenBank/DDBJ whole genome shotgun (WGS) entry which is preliminary data.</text>
</comment>
<dbReference type="Gene3D" id="3.30.1330.60">
    <property type="entry name" value="OmpA-like domain"/>
    <property type="match status" value="1"/>
</dbReference>
<reference evidence="3 4" key="1">
    <citation type="submission" date="2015-12" db="EMBL/GenBank/DDBJ databases">
        <authorList>
            <person name="Shamseldin A."/>
            <person name="Moawad H."/>
            <person name="Abd El-Rahim W.M."/>
            <person name="Sadowsky M.J."/>
        </authorList>
    </citation>
    <scope>NUCLEOTIDE SEQUENCE [LARGE SCALE GENOMIC DNA]</scope>
    <source>
        <strain evidence="3 4">SJ5A-1</strain>
    </source>
</reference>
<dbReference type="PANTHER" id="PTHR30329">
    <property type="entry name" value="STATOR ELEMENT OF FLAGELLAR MOTOR COMPLEX"/>
    <property type="match status" value="1"/>
</dbReference>
<evidence type="ECO:0000313" key="4">
    <source>
        <dbReference type="Proteomes" id="UP000054396"/>
    </source>
</evidence>
<dbReference type="InterPro" id="IPR006665">
    <property type="entry name" value="OmpA-like"/>
</dbReference>
<dbReference type="EMBL" id="LPXO01000011">
    <property type="protein sequence ID" value="KUF09642.1"/>
    <property type="molecule type" value="Genomic_DNA"/>
</dbReference>
<evidence type="ECO:0000259" key="2">
    <source>
        <dbReference type="PROSITE" id="PS51123"/>
    </source>
</evidence>
<dbReference type="CDD" id="cd07185">
    <property type="entry name" value="OmpA_C-like"/>
    <property type="match status" value="1"/>
</dbReference>
<dbReference type="PANTHER" id="PTHR30329:SF21">
    <property type="entry name" value="LIPOPROTEIN YIAD-RELATED"/>
    <property type="match status" value="1"/>
</dbReference>
<evidence type="ECO:0000313" key="3">
    <source>
        <dbReference type="EMBL" id="KUF09642.1"/>
    </source>
</evidence>
<dbReference type="STRING" id="1685382.AVJ23_15895"/>
<feature type="domain" description="OmpA-like" evidence="2">
    <location>
        <begin position="18"/>
        <end position="136"/>
    </location>
</feature>
<dbReference type="Proteomes" id="UP000054396">
    <property type="component" value="Unassembled WGS sequence"/>
</dbReference>
<dbReference type="GO" id="GO:0016020">
    <property type="term" value="C:membrane"/>
    <property type="evidence" value="ECO:0007669"/>
    <property type="project" value="UniProtKB-UniRule"/>
</dbReference>
<dbReference type="Pfam" id="PF00691">
    <property type="entry name" value="OmpA"/>
    <property type="match status" value="1"/>
</dbReference>